<comment type="subcellular location">
    <subcellularLocation>
        <location evidence="1">Cell envelope</location>
    </subcellularLocation>
</comment>
<dbReference type="NCBIfam" id="TIGR01730">
    <property type="entry name" value="RND_mfp"/>
    <property type="match status" value="1"/>
</dbReference>
<dbReference type="SUPFAM" id="SSF111369">
    <property type="entry name" value="HlyD-like secretion proteins"/>
    <property type="match status" value="1"/>
</dbReference>
<feature type="signal peptide" evidence="3">
    <location>
        <begin position="1"/>
        <end position="23"/>
    </location>
</feature>
<dbReference type="InterPro" id="IPR058625">
    <property type="entry name" value="MdtA-like_BSH"/>
</dbReference>
<comment type="similarity">
    <text evidence="2">Belongs to the membrane fusion protein (MFP) (TC 8.A.1) family.</text>
</comment>
<keyword evidence="9" id="KW-1185">Reference proteome</keyword>
<dbReference type="Gene3D" id="2.40.50.100">
    <property type="match status" value="1"/>
</dbReference>
<feature type="domain" description="Multidrug resistance protein MdtA-like barrel-sandwich hybrid" evidence="5">
    <location>
        <begin position="65"/>
        <end position="208"/>
    </location>
</feature>
<dbReference type="FunFam" id="2.40.420.20:FF:000001">
    <property type="entry name" value="Efflux RND transporter periplasmic adaptor subunit"/>
    <property type="match status" value="1"/>
</dbReference>
<dbReference type="Gene3D" id="1.10.287.470">
    <property type="entry name" value="Helix hairpin bin"/>
    <property type="match status" value="1"/>
</dbReference>
<sequence length="401" mass="42904">MAINHVRQACAALLLVGLAPALGGCDEPTAAMAATKVAPEVGVITVRPQPRAVVRELPGRIAPTRVADVRTRVSGIVVERMFQQGTEVKAGDPLYRIDPKPFEVELQAGEAALAKATAAFDLAAQHAHRIATLYSQKAVSEAENEKAIGAMRQAEAEIGSRKADVARARLNLDYATIRAPIDGIVGAALISEGALVVQNETTNLATIQQLDPIYADFTQSVSEMNKLRRSFDKGELDRISPDAARVRLVLDDGTLYPLSGKLLFSESKVDAYTGQVTLRGQFPNPRRELLPGMYVRVLIEQGIDTDAIAVPQQAIQRDAGGDSQVFVVKDDGRVATQTVLTGAVQDGLWLVSGGLKDGDRVVVDGFQKFAPGDKVRPQAWVDADASVGSLPDSQQPDQAVR</sequence>
<evidence type="ECO:0000313" key="8">
    <source>
        <dbReference type="EMBL" id="QWG22873.1"/>
    </source>
</evidence>
<keyword evidence="3" id="KW-0732">Signal</keyword>
<dbReference type="GO" id="GO:0022857">
    <property type="term" value="F:transmembrane transporter activity"/>
    <property type="evidence" value="ECO:0007669"/>
    <property type="project" value="InterPro"/>
</dbReference>
<feature type="chain" id="PRO_5037103258" evidence="3">
    <location>
        <begin position="24"/>
        <end position="401"/>
    </location>
</feature>
<dbReference type="InterPro" id="IPR058626">
    <property type="entry name" value="MdtA-like_b-barrel"/>
</dbReference>
<evidence type="ECO:0000256" key="1">
    <source>
        <dbReference type="ARBA" id="ARBA00004196"/>
    </source>
</evidence>
<evidence type="ECO:0000259" key="7">
    <source>
        <dbReference type="Pfam" id="PF25967"/>
    </source>
</evidence>
<evidence type="ECO:0000259" key="4">
    <source>
        <dbReference type="Pfam" id="PF25876"/>
    </source>
</evidence>
<organism evidence="8 9">
    <name type="scientific">Bradyrhizobium sediminis</name>
    <dbReference type="NCBI Taxonomy" id="2840469"/>
    <lineage>
        <taxon>Bacteria</taxon>
        <taxon>Pseudomonadati</taxon>
        <taxon>Pseudomonadota</taxon>
        <taxon>Alphaproteobacteria</taxon>
        <taxon>Hyphomicrobiales</taxon>
        <taxon>Nitrobacteraceae</taxon>
        <taxon>Bradyrhizobium</taxon>
    </lineage>
</organism>
<dbReference type="InterPro" id="IPR058624">
    <property type="entry name" value="MdtA-like_HH"/>
</dbReference>
<dbReference type="InterPro" id="IPR058627">
    <property type="entry name" value="MdtA-like_C"/>
</dbReference>
<evidence type="ECO:0000256" key="3">
    <source>
        <dbReference type="SAM" id="SignalP"/>
    </source>
</evidence>
<feature type="domain" description="Multidrug resistance protein MdtA-like beta-barrel" evidence="6">
    <location>
        <begin position="212"/>
        <end position="302"/>
    </location>
</feature>
<dbReference type="PROSITE" id="PS51257">
    <property type="entry name" value="PROKAR_LIPOPROTEIN"/>
    <property type="match status" value="1"/>
</dbReference>
<proteinExistence type="inferred from homology"/>
<evidence type="ECO:0000313" key="9">
    <source>
        <dbReference type="Proteomes" id="UP000676951"/>
    </source>
</evidence>
<dbReference type="InterPro" id="IPR006143">
    <property type="entry name" value="RND_pump_MFP"/>
</dbReference>
<dbReference type="PANTHER" id="PTHR30158:SF3">
    <property type="entry name" value="MULTIDRUG EFFLUX PUMP SUBUNIT ACRA-RELATED"/>
    <property type="match status" value="1"/>
</dbReference>
<dbReference type="RefSeq" id="WP_215603636.1">
    <property type="nucleotide sequence ID" value="NZ_CP076136.1"/>
</dbReference>
<name>A0A975RX76_9BRAD</name>
<gene>
    <name evidence="8" type="ORF">KMZ93_23455</name>
</gene>
<evidence type="ECO:0000259" key="6">
    <source>
        <dbReference type="Pfam" id="PF25944"/>
    </source>
</evidence>
<feature type="domain" description="Multidrug resistance protein MdtA-like C-terminal permuted SH3" evidence="7">
    <location>
        <begin position="306"/>
        <end position="368"/>
    </location>
</feature>
<protein>
    <submittedName>
        <fullName evidence="8">Efflux RND transporter periplasmic adaptor subunit</fullName>
    </submittedName>
</protein>
<accession>A0A975RX76</accession>
<feature type="domain" description="Multidrug resistance protein MdtA-like alpha-helical hairpin" evidence="4">
    <location>
        <begin position="106"/>
        <end position="175"/>
    </location>
</feature>
<dbReference type="EMBL" id="CP076136">
    <property type="protein sequence ID" value="QWG22873.1"/>
    <property type="molecule type" value="Genomic_DNA"/>
</dbReference>
<dbReference type="Pfam" id="PF25876">
    <property type="entry name" value="HH_MFP_RND"/>
    <property type="match status" value="1"/>
</dbReference>
<dbReference type="GO" id="GO:0005886">
    <property type="term" value="C:plasma membrane"/>
    <property type="evidence" value="ECO:0007669"/>
    <property type="project" value="UniProtKB-SubCell"/>
</dbReference>
<evidence type="ECO:0000256" key="2">
    <source>
        <dbReference type="ARBA" id="ARBA00009477"/>
    </source>
</evidence>
<dbReference type="Pfam" id="PF25967">
    <property type="entry name" value="RND-MFP_C"/>
    <property type="match status" value="1"/>
</dbReference>
<evidence type="ECO:0000259" key="5">
    <source>
        <dbReference type="Pfam" id="PF25917"/>
    </source>
</evidence>
<dbReference type="Gene3D" id="2.40.420.20">
    <property type="match status" value="1"/>
</dbReference>
<dbReference type="Gene3D" id="2.40.30.170">
    <property type="match status" value="1"/>
</dbReference>
<dbReference type="Pfam" id="PF25944">
    <property type="entry name" value="Beta-barrel_RND"/>
    <property type="match status" value="1"/>
</dbReference>
<dbReference type="Proteomes" id="UP000676951">
    <property type="component" value="Chromosome"/>
</dbReference>
<dbReference type="GO" id="GO:0046677">
    <property type="term" value="P:response to antibiotic"/>
    <property type="evidence" value="ECO:0007669"/>
    <property type="project" value="TreeGrafter"/>
</dbReference>
<dbReference type="PANTHER" id="PTHR30158">
    <property type="entry name" value="ACRA/E-RELATED COMPONENT OF DRUG EFFLUX TRANSPORTER"/>
    <property type="match status" value="1"/>
</dbReference>
<dbReference type="AlphaFoldDB" id="A0A975RX76"/>
<dbReference type="Pfam" id="PF25917">
    <property type="entry name" value="BSH_RND"/>
    <property type="match status" value="1"/>
</dbReference>
<reference evidence="8 9" key="1">
    <citation type="submission" date="2021-06" db="EMBL/GenBank/DDBJ databases">
        <title>Bradyrhizobium sp. S2-11-4 Genome sequencing.</title>
        <authorList>
            <person name="Jin L."/>
        </authorList>
    </citation>
    <scope>NUCLEOTIDE SEQUENCE [LARGE SCALE GENOMIC DNA]</scope>
    <source>
        <strain evidence="8 9">S2-11-4</strain>
    </source>
</reference>